<dbReference type="InterPro" id="IPR025906">
    <property type="entry name" value="YjfB_motility"/>
</dbReference>
<reference evidence="1" key="1">
    <citation type="submission" date="2022-11" db="EMBL/GenBank/DDBJ databases">
        <authorList>
            <person name="Vasilchenko N.G."/>
            <person name="Prazdnova E.V."/>
            <person name="Gorovtsov A.V."/>
            <person name="Chistyakov V.A."/>
            <person name="Pak M.L."/>
        </authorList>
    </citation>
    <scope>NUCLEOTIDE SEQUENCE</scope>
    <source>
        <strain evidence="1">R 4.5</strain>
    </source>
</reference>
<accession>A0AAE9IAY2</accession>
<dbReference type="EMBL" id="CP097770">
    <property type="protein sequence ID" value="URJ50548.2"/>
    <property type="molecule type" value="Genomic_DNA"/>
</dbReference>
<gene>
    <name evidence="1" type="ORF">MF626_005025</name>
</gene>
<dbReference type="AlphaFoldDB" id="A0AAE9IAY2"/>
<sequence>MDIAALSTGMSQASLAQAVSVKVLSMAKDQAGEQGQALVQMMEKSVQPHLGGNWTFAHKCIHMLG</sequence>
<name>A0AAE9IAY2_PAEPO</name>
<dbReference type="Proteomes" id="UP001055784">
    <property type="component" value="Chromosome"/>
</dbReference>
<evidence type="ECO:0000313" key="2">
    <source>
        <dbReference type="Proteomes" id="UP001055784"/>
    </source>
</evidence>
<protein>
    <submittedName>
        <fullName evidence="1">YjfB family protein</fullName>
    </submittedName>
</protein>
<organism evidence="1 2">
    <name type="scientific">Paenibacillus polymyxa</name>
    <name type="common">Bacillus polymyxa</name>
    <dbReference type="NCBI Taxonomy" id="1406"/>
    <lineage>
        <taxon>Bacteria</taxon>
        <taxon>Bacillati</taxon>
        <taxon>Bacillota</taxon>
        <taxon>Bacilli</taxon>
        <taxon>Bacillales</taxon>
        <taxon>Paenibacillaceae</taxon>
        <taxon>Paenibacillus</taxon>
    </lineage>
</organism>
<dbReference type="Pfam" id="PF14070">
    <property type="entry name" value="YjfB_motility"/>
    <property type="match status" value="1"/>
</dbReference>
<evidence type="ECO:0000313" key="1">
    <source>
        <dbReference type="EMBL" id="URJ50548.2"/>
    </source>
</evidence>
<proteinExistence type="predicted"/>